<dbReference type="OMA" id="QIWCRSA"/>
<protein>
    <submittedName>
        <fullName evidence="6">Putative glutathione-dependent formaldehyde-activating protein</fullName>
    </submittedName>
</protein>
<comment type="similarity">
    <text evidence="1">Belongs to the Gfa family.</text>
</comment>
<keyword evidence="3" id="KW-0862">Zinc</keyword>
<keyword evidence="2" id="KW-0479">Metal-binding</keyword>
<gene>
    <name evidence="6" type="ORF">UCREL1_9061</name>
</gene>
<organism evidence="6 7">
    <name type="scientific">Eutypa lata (strain UCR-EL1)</name>
    <name type="common">Grapevine dieback disease fungus</name>
    <name type="synonym">Eutypa armeniacae</name>
    <dbReference type="NCBI Taxonomy" id="1287681"/>
    <lineage>
        <taxon>Eukaryota</taxon>
        <taxon>Fungi</taxon>
        <taxon>Dikarya</taxon>
        <taxon>Ascomycota</taxon>
        <taxon>Pezizomycotina</taxon>
        <taxon>Sordariomycetes</taxon>
        <taxon>Xylariomycetidae</taxon>
        <taxon>Xylariales</taxon>
        <taxon>Diatrypaceae</taxon>
        <taxon>Eutypa</taxon>
    </lineage>
</organism>
<dbReference type="HOGENOM" id="CLU_055491_3_6_1"/>
<dbReference type="InterPro" id="IPR011057">
    <property type="entry name" value="Mss4-like_sf"/>
</dbReference>
<reference evidence="7" key="1">
    <citation type="journal article" date="2013" name="Genome Announc.">
        <title>Draft genome sequence of the grapevine dieback fungus Eutypa lata UCR-EL1.</title>
        <authorList>
            <person name="Blanco-Ulate B."/>
            <person name="Rolshausen P.E."/>
            <person name="Cantu D."/>
        </authorList>
    </citation>
    <scope>NUCLEOTIDE SEQUENCE [LARGE SCALE GENOMIC DNA]</scope>
    <source>
        <strain evidence="7">UCR-EL1</strain>
    </source>
</reference>
<dbReference type="PANTHER" id="PTHR33337:SF30">
    <property type="entry name" value="DUF636 DOMAIN PROTEIN (AFU_ORTHOLOGUE AFUA_1G03180)"/>
    <property type="match status" value="1"/>
</dbReference>
<dbReference type="GO" id="GO:0046872">
    <property type="term" value="F:metal ion binding"/>
    <property type="evidence" value="ECO:0007669"/>
    <property type="project" value="UniProtKB-KW"/>
</dbReference>
<dbReference type="AlphaFoldDB" id="M7T2D7"/>
<proteinExistence type="inferred from homology"/>
<dbReference type="InterPro" id="IPR006913">
    <property type="entry name" value="CENP-V/GFA"/>
</dbReference>
<accession>M7T2D7</accession>
<evidence type="ECO:0000313" key="6">
    <source>
        <dbReference type="EMBL" id="EMR63991.1"/>
    </source>
</evidence>
<dbReference type="KEGG" id="ela:UCREL1_9061"/>
<evidence type="ECO:0000256" key="3">
    <source>
        <dbReference type="ARBA" id="ARBA00022833"/>
    </source>
</evidence>
<dbReference type="GO" id="GO:0016846">
    <property type="term" value="F:carbon-sulfur lyase activity"/>
    <property type="evidence" value="ECO:0007669"/>
    <property type="project" value="InterPro"/>
</dbReference>
<dbReference type="Proteomes" id="UP000012174">
    <property type="component" value="Unassembled WGS sequence"/>
</dbReference>
<evidence type="ECO:0000256" key="1">
    <source>
        <dbReference type="ARBA" id="ARBA00005495"/>
    </source>
</evidence>
<dbReference type="Gene3D" id="3.90.1590.10">
    <property type="entry name" value="glutathione-dependent formaldehyde- activating enzyme (gfa)"/>
    <property type="match status" value="1"/>
</dbReference>
<dbReference type="PROSITE" id="PS51891">
    <property type="entry name" value="CENP_V_GFA"/>
    <property type="match status" value="1"/>
</dbReference>
<sequence length="137" mass="14239">MPEGSCFCGNVRISYEGEPVVKAVCHCLDCRKITGSTYSTNLIVPTAGFKVVSGTPKTIAKTGDSGNVVTSHFCGDCGSTLFRDGPTFGPNTVIKVGVLDSPTALDDAKPALELFSPTRVSWVPEVPGTTSVPGMPS</sequence>
<feature type="domain" description="CENP-V/GFA" evidence="5">
    <location>
        <begin position="2"/>
        <end position="106"/>
    </location>
</feature>
<dbReference type="OrthoDB" id="2212170at2759"/>
<dbReference type="SUPFAM" id="SSF51316">
    <property type="entry name" value="Mss4-like"/>
    <property type="match status" value="1"/>
</dbReference>
<evidence type="ECO:0000256" key="4">
    <source>
        <dbReference type="ARBA" id="ARBA00023239"/>
    </source>
</evidence>
<dbReference type="Pfam" id="PF04828">
    <property type="entry name" value="GFA"/>
    <property type="match status" value="1"/>
</dbReference>
<dbReference type="PANTHER" id="PTHR33337">
    <property type="entry name" value="GFA DOMAIN-CONTAINING PROTEIN"/>
    <property type="match status" value="1"/>
</dbReference>
<evidence type="ECO:0000259" key="5">
    <source>
        <dbReference type="PROSITE" id="PS51891"/>
    </source>
</evidence>
<evidence type="ECO:0000313" key="7">
    <source>
        <dbReference type="Proteomes" id="UP000012174"/>
    </source>
</evidence>
<dbReference type="eggNOG" id="ENOG502S5AR">
    <property type="taxonomic scope" value="Eukaryota"/>
</dbReference>
<name>M7T2D7_EUTLA</name>
<keyword evidence="4" id="KW-0456">Lyase</keyword>
<dbReference type="EMBL" id="KB707128">
    <property type="protein sequence ID" value="EMR63991.1"/>
    <property type="molecule type" value="Genomic_DNA"/>
</dbReference>
<keyword evidence="7" id="KW-1185">Reference proteome</keyword>
<evidence type="ECO:0000256" key="2">
    <source>
        <dbReference type="ARBA" id="ARBA00022723"/>
    </source>
</evidence>